<feature type="region of interest" description="Disordered" evidence="1">
    <location>
        <begin position="1"/>
        <end position="32"/>
    </location>
</feature>
<organism evidence="2 3">
    <name type="scientific">Meloidogyne graminicola</name>
    <dbReference type="NCBI Taxonomy" id="189291"/>
    <lineage>
        <taxon>Eukaryota</taxon>
        <taxon>Metazoa</taxon>
        <taxon>Ecdysozoa</taxon>
        <taxon>Nematoda</taxon>
        <taxon>Chromadorea</taxon>
        <taxon>Rhabditida</taxon>
        <taxon>Tylenchina</taxon>
        <taxon>Tylenchomorpha</taxon>
        <taxon>Tylenchoidea</taxon>
        <taxon>Meloidogynidae</taxon>
        <taxon>Meloidogyninae</taxon>
        <taxon>Meloidogyne</taxon>
    </lineage>
</organism>
<dbReference type="AlphaFoldDB" id="A0A8S9ZJ57"/>
<proteinExistence type="predicted"/>
<name>A0A8S9ZJ57_9BILA</name>
<evidence type="ECO:0000256" key="1">
    <source>
        <dbReference type="SAM" id="MobiDB-lite"/>
    </source>
</evidence>
<keyword evidence="3" id="KW-1185">Reference proteome</keyword>
<protein>
    <submittedName>
        <fullName evidence="2">Uncharacterized protein</fullName>
    </submittedName>
</protein>
<feature type="compositionally biased region" description="Basic and acidic residues" evidence="1">
    <location>
        <begin position="122"/>
        <end position="133"/>
    </location>
</feature>
<evidence type="ECO:0000313" key="3">
    <source>
        <dbReference type="Proteomes" id="UP000605970"/>
    </source>
</evidence>
<feature type="compositionally biased region" description="Polar residues" evidence="1">
    <location>
        <begin position="143"/>
        <end position="162"/>
    </location>
</feature>
<accession>A0A8S9ZJ57</accession>
<dbReference type="Proteomes" id="UP000605970">
    <property type="component" value="Unassembled WGS sequence"/>
</dbReference>
<gene>
    <name evidence="2" type="ORF">Mgra_00007241</name>
</gene>
<comment type="caution">
    <text evidence="2">The sequence shown here is derived from an EMBL/GenBank/DDBJ whole genome shotgun (WGS) entry which is preliminary data.</text>
</comment>
<feature type="compositionally biased region" description="Polar residues" evidence="1">
    <location>
        <begin position="87"/>
        <end position="118"/>
    </location>
</feature>
<dbReference type="OrthoDB" id="10612626at2759"/>
<feature type="compositionally biased region" description="Low complexity" evidence="1">
    <location>
        <begin position="73"/>
        <end position="86"/>
    </location>
</feature>
<reference evidence="2" key="1">
    <citation type="journal article" date="2020" name="Ecol. Evol.">
        <title>Genome structure and content of the rice root-knot nematode (Meloidogyne graminicola).</title>
        <authorList>
            <person name="Phan N.T."/>
            <person name="Danchin E.G.J."/>
            <person name="Klopp C."/>
            <person name="Perfus-Barbeoch L."/>
            <person name="Kozlowski D.K."/>
            <person name="Koutsovoulos G.D."/>
            <person name="Lopez-Roques C."/>
            <person name="Bouchez O."/>
            <person name="Zahm M."/>
            <person name="Besnard G."/>
            <person name="Bellafiore S."/>
        </authorList>
    </citation>
    <scope>NUCLEOTIDE SEQUENCE</scope>
    <source>
        <strain evidence="2">VN-18</strain>
    </source>
</reference>
<feature type="region of interest" description="Disordered" evidence="1">
    <location>
        <begin position="51"/>
        <end position="163"/>
    </location>
</feature>
<sequence>MEHNNVGGLYKKSSRQEIPLATSTPIPPKQNEVISSSSLLPIKLSHIPKPMTSNIHPVNDGSNGKIPPPIAPKPKTIIDPITTTNKLINSNGSSTEQNNSKQSSGPSFSSNRSDQPSIIRTKKAEFKSEKDKLGSSCFIENGINGQQRSDTPPSRANSSLSQMAAEFEKSYREWRQARLQSMDVESRRTGDLVKIIANAATTETTASM</sequence>
<feature type="compositionally biased region" description="Polar residues" evidence="1">
    <location>
        <begin position="51"/>
        <end position="62"/>
    </location>
</feature>
<evidence type="ECO:0000313" key="2">
    <source>
        <dbReference type="EMBL" id="KAF7633360.1"/>
    </source>
</evidence>
<dbReference type="EMBL" id="JABEBT010000078">
    <property type="protein sequence ID" value="KAF7633360.1"/>
    <property type="molecule type" value="Genomic_DNA"/>
</dbReference>